<dbReference type="EMBL" id="JAVRHU010000004">
    <property type="protein sequence ID" value="MDT0622624.1"/>
    <property type="molecule type" value="Genomic_DNA"/>
</dbReference>
<evidence type="ECO:0000256" key="1">
    <source>
        <dbReference type="ARBA" id="ARBA00022729"/>
    </source>
</evidence>
<evidence type="ECO:0000256" key="2">
    <source>
        <dbReference type="PROSITE-ProRule" id="PRU01360"/>
    </source>
</evidence>
<name>A0ABU3BKC9_9FLAO</name>
<keyword evidence="1" id="KW-0732">Signal</keyword>
<accession>A0ABU3BKC9</accession>
<proteinExistence type="inferred from homology"/>
<comment type="caution">
    <text evidence="4">The sequence shown here is derived from an EMBL/GenBank/DDBJ whole genome shotgun (WGS) entry which is preliminary data.</text>
</comment>
<keyword evidence="2" id="KW-0813">Transport</keyword>
<comment type="subcellular location">
    <subcellularLocation>
        <location evidence="2">Cell outer membrane</location>
        <topology evidence="2">Multi-pass membrane protein</topology>
    </subcellularLocation>
</comment>
<keyword evidence="4" id="KW-0675">Receptor</keyword>
<reference evidence="4 5" key="1">
    <citation type="submission" date="2023-09" db="EMBL/GenBank/DDBJ databases">
        <authorList>
            <person name="Rey-Velasco X."/>
        </authorList>
    </citation>
    <scope>NUCLEOTIDE SEQUENCE [LARGE SCALE GENOMIC DNA]</scope>
    <source>
        <strain evidence="4 5">P007</strain>
    </source>
</reference>
<keyword evidence="2" id="KW-0812">Transmembrane</keyword>
<sequence>MNLKTTLSIGLFFCFLTVPSSIKAQIGGPNLQDLEVYFESDLPEDFQQNELDSLISWQERILLHIDKPIVNEGSPLFFKAYTLTGPNRVRATLSKVLKVELISKSQDVLVTQYHQIQEGMSEGVFEIPKKLENGSYTLRAYTRWMQNYGESFYAIKKLVLGEVDDAFANNEEVVVSFHPEGGGLISNFNNRLLIKASTKEGYPANIKGDIIDEEGNRIMPLVSFDNGIMSTIFKPNSNQNYRLKTNDGSIFKLPRVNEKGYVLNVNNLNPELLNIRVQASPEISNRVVKINGIMGGVTYFSNKLDLKTSLAELQISKKGIPFGVMTISLVDENNQQVSKRPVFIDVDNTLKLSIAPLNENGKSGELAFKVKVSDSDDNPVATQVTLSATNTVSRVNEIKIEEHSGFNWERDELVKTAKNSARTNRFKKDLELLISSENSSPSFQNLPDKIKYPFQKGLDLFGYAYDLNNKLLENTKIQMLSASDANVVVKELETDGSGRIRIENLQLVGDNELIFRTKGDDTKSRLVKLVPIQESYDEDHKPKSILDFKKTKNRDAVQSSPWQPISSDDMIELEEVVVLESKMKENKTTPSVYGIVPDRVVFQDVKRPVTIPQLLMGIPGVQVIGFGTLEPRLSLPRAAGMGPVLWVIDGFPLIQPTSLLDIINLISSADVERIEILYGAQAAIYGTRASGGAIVLYTRSAAGLDYINRKEGRLNFQGYYESLSFDSYSELLSKRPKKYEDKATTLFWNPNIQTDENGEAIVRFTPPIDYKNLKIKVSTVTEKGEIASTKLIF</sequence>
<evidence type="ECO:0000313" key="4">
    <source>
        <dbReference type="EMBL" id="MDT0622624.1"/>
    </source>
</evidence>
<gene>
    <name evidence="4" type="ORF">RM520_13410</name>
</gene>
<keyword evidence="5" id="KW-1185">Reference proteome</keyword>
<evidence type="ECO:0000313" key="5">
    <source>
        <dbReference type="Proteomes" id="UP001250662"/>
    </source>
</evidence>
<dbReference type="SUPFAM" id="SSF56935">
    <property type="entry name" value="Porins"/>
    <property type="match status" value="1"/>
</dbReference>
<dbReference type="PROSITE" id="PS52016">
    <property type="entry name" value="TONB_DEPENDENT_REC_3"/>
    <property type="match status" value="1"/>
</dbReference>
<feature type="domain" description="TonB-dependent receptor plug" evidence="3">
    <location>
        <begin position="608"/>
        <end position="693"/>
    </location>
</feature>
<keyword evidence="2" id="KW-1134">Transmembrane beta strand</keyword>
<dbReference type="PANTHER" id="PTHR30069">
    <property type="entry name" value="TONB-DEPENDENT OUTER MEMBRANE RECEPTOR"/>
    <property type="match status" value="1"/>
</dbReference>
<dbReference type="PANTHER" id="PTHR30069:SF29">
    <property type="entry name" value="HEMOGLOBIN AND HEMOGLOBIN-HAPTOGLOBIN-BINDING PROTEIN 1-RELATED"/>
    <property type="match status" value="1"/>
</dbReference>
<dbReference type="InterPro" id="IPR037066">
    <property type="entry name" value="Plug_dom_sf"/>
</dbReference>
<comment type="similarity">
    <text evidence="2">Belongs to the TonB-dependent receptor family.</text>
</comment>
<dbReference type="InterPro" id="IPR039426">
    <property type="entry name" value="TonB-dep_rcpt-like"/>
</dbReference>
<keyword evidence="2" id="KW-0998">Cell outer membrane</keyword>
<dbReference type="Pfam" id="PF07715">
    <property type="entry name" value="Plug"/>
    <property type="match status" value="1"/>
</dbReference>
<protein>
    <submittedName>
        <fullName evidence="4">TonB-dependent receptor plug domain-containing protein</fullName>
    </submittedName>
</protein>
<dbReference type="Gene3D" id="2.170.130.10">
    <property type="entry name" value="TonB-dependent receptor, plug domain"/>
    <property type="match status" value="1"/>
</dbReference>
<dbReference type="InterPro" id="IPR012910">
    <property type="entry name" value="Plug_dom"/>
</dbReference>
<dbReference type="RefSeq" id="WP_311388337.1">
    <property type="nucleotide sequence ID" value="NZ_JAVRHU010000004.1"/>
</dbReference>
<keyword evidence="2" id="KW-0472">Membrane</keyword>
<evidence type="ECO:0000259" key="3">
    <source>
        <dbReference type="Pfam" id="PF07715"/>
    </source>
</evidence>
<dbReference type="Proteomes" id="UP001250662">
    <property type="component" value="Unassembled WGS sequence"/>
</dbReference>
<organism evidence="4 5">
    <name type="scientific">Croceitalea vernalis</name>
    <dbReference type="NCBI Taxonomy" id="3075599"/>
    <lineage>
        <taxon>Bacteria</taxon>
        <taxon>Pseudomonadati</taxon>
        <taxon>Bacteroidota</taxon>
        <taxon>Flavobacteriia</taxon>
        <taxon>Flavobacteriales</taxon>
        <taxon>Flavobacteriaceae</taxon>
        <taxon>Croceitalea</taxon>
    </lineage>
</organism>
<dbReference type="Gene3D" id="2.60.40.1930">
    <property type="match status" value="1"/>
</dbReference>